<dbReference type="RefSeq" id="WP_169860697.1">
    <property type="nucleotide sequence ID" value="NZ_CP053021.1"/>
</dbReference>
<dbReference type="EMBL" id="CP053021">
    <property type="protein sequence ID" value="QJR02076.1"/>
    <property type="molecule type" value="Genomic_DNA"/>
</dbReference>
<reference evidence="1 2" key="1">
    <citation type="submission" date="2020-04" db="EMBL/GenBank/DDBJ databases">
        <title>The Whole Genome Analysis of High salt-tolerant Sphingobium yanoikuyae YC-XJ2 with Aryl organophosphorus flame retardants (aryl-OPFRs)-degrading capacity and characteristics of Related phosphotriesterase.</title>
        <authorList>
            <person name="Li X."/>
        </authorList>
    </citation>
    <scope>NUCLEOTIDE SEQUENCE [LARGE SCALE GENOMIC DNA]</scope>
    <source>
        <strain evidence="1 2">YC-XJ2</strain>
    </source>
</reference>
<proteinExistence type="predicted"/>
<protein>
    <recommendedName>
        <fullName evidence="3">DUF4926 domain-containing protein</fullName>
    </recommendedName>
</protein>
<evidence type="ECO:0000313" key="1">
    <source>
        <dbReference type="EMBL" id="QJR02076.1"/>
    </source>
</evidence>
<evidence type="ECO:0008006" key="3">
    <source>
        <dbReference type="Google" id="ProtNLM"/>
    </source>
</evidence>
<evidence type="ECO:0000313" key="2">
    <source>
        <dbReference type="Proteomes" id="UP000502611"/>
    </source>
</evidence>
<sequence>MTDYADLDVVVLVEPVVEDWVTPNGTVRRTVPAGTVGAIVATYPDGSLEVEFPTTTARVTAGQIRPE</sequence>
<dbReference type="Proteomes" id="UP000502611">
    <property type="component" value="Chromosome"/>
</dbReference>
<dbReference type="AlphaFoldDB" id="A0A6M4G5A0"/>
<organism evidence="1 2">
    <name type="scientific">Sphingobium yanoikuyae</name>
    <name type="common">Sphingomonas yanoikuyae</name>
    <dbReference type="NCBI Taxonomy" id="13690"/>
    <lineage>
        <taxon>Bacteria</taxon>
        <taxon>Pseudomonadati</taxon>
        <taxon>Pseudomonadota</taxon>
        <taxon>Alphaproteobacteria</taxon>
        <taxon>Sphingomonadales</taxon>
        <taxon>Sphingomonadaceae</taxon>
        <taxon>Sphingobium</taxon>
    </lineage>
</organism>
<gene>
    <name evidence="1" type="ORF">HH800_07595</name>
</gene>
<accession>A0A6M4G5A0</accession>
<name>A0A6M4G5A0_SPHYA</name>